<evidence type="ECO:0000313" key="3">
    <source>
        <dbReference type="Proteomes" id="UP000238634"/>
    </source>
</evidence>
<accession>A0A2T1DNJ2</accession>
<organism evidence="2 3">
    <name type="scientific">Phormidesmis priestleyi ULC007</name>
    <dbReference type="NCBI Taxonomy" id="1920490"/>
    <lineage>
        <taxon>Bacteria</taxon>
        <taxon>Bacillati</taxon>
        <taxon>Cyanobacteriota</taxon>
        <taxon>Cyanophyceae</taxon>
        <taxon>Leptolyngbyales</taxon>
        <taxon>Leptolyngbyaceae</taxon>
        <taxon>Phormidesmis</taxon>
    </lineage>
</organism>
<evidence type="ECO:0000259" key="1">
    <source>
        <dbReference type="Pfam" id="PF00535"/>
    </source>
</evidence>
<dbReference type="InterPro" id="IPR050834">
    <property type="entry name" value="Glycosyltransf_2"/>
</dbReference>
<dbReference type="RefSeq" id="WP_073069047.1">
    <property type="nucleotide sequence ID" value="NZ_MPPI01000001.1"/>
</dbReference>
<dbReference type="InterPro" id="IPR029044">
    <property type="entry name" value="Nucleotide-diphossugar_trans"/>
</dbReference>
<dbReference type="Gene3D" id="3.90.550.10">
    <property type="entry name" value="Spore Coat Polysaccharide Biosynthesis Protein SpsA, Chain A"/>
    <property type="match status" value="1"/>
</dbReference>
<reference evidence="2 3" key="2">
    <citation type="submission" date="2018-03" db="EMBL/GenBank/DDBJ databases">
        <title>The ancient ancestry and fast evolution of plastids.</title>
        <authorList>
            <person name="Moore K.R."/>
            <person name="Magnabosco C."/>
            <person name="Momper L."/>
            <person name="Gold D.A."/>
            <person name="Bosak T."/>
            <person name="Fournier G.P."/>
        </authorList>
    </citation>
    <scope>NUCLEOTIDE SEQUENCE [LARGE SCALE GENOMIC DNA]</scope>
    <source>
        <strain evidence="2 3">ULC007</strain>
    </source>
</reference>
<dbReference type="PANTHER" id="PTHR43685:SF2">
    <property type="entry name" value="GLYCOSYLTRANSFERASE 2-LIKE DOMAIN-CONTAINING PROTEIN"/>
    <property type="match status" value="1"/>
</dbReference>
<dbReference type="SUPFAM" id="SSF53448">
    <property type="entry name" value="Nucleotide-diphospho-sugar transferases"/>
    <property type="match status" value="1"/>
</dbReference>
<keyword evidence="3" id="KW-1185">Reference proteome</keyword>
<feature type="domain" description="Glycosyltransferase 2-like" evidence="1">
    <location>
        <begin position="5"/>
        <end position="132"/>
    </location>
</feature>
<evidence type="ECO:0000313" key="2">
    <source>
        <dbReference type="EMBL" id="PSB22025.1"/>
    </source>
</evidence>
<dbReference type="PANTHER" id="PTHR43685">
    <property type="entry name" value="GLYCOSYLTRANSFERASE"/>
    <property type="match status" value="1"/>
</dbReference>
<dbReference type="Pfam" id="PF00535">
    <property type="entry name" value="Glycos_transf_2"/>
    <property type="match status" value="1"/>
</dbReference>
<comment type="caution">
    <text evidence="2">The sequence shown here is derived from an EMBL/GenBank/DDBJ whole genome shotgun (WGS) entry which is preliminary data.</text>
</comment>
<dbReference type="InterPro" id="IPR001173">
    <property type="entry name" value="Glyco_trans_2-like"/>
</dbReference>
<dbReference type="AlphaFoldDB" id="A0A2T1DNJ2"/>
<dbReference type="Proteomes" id="UP000238634">
    <property type="component" value="Unassembled WGS sequence"/>
</dbReference>
<dbReference type="EMBL" id="PVWG01000001">
    <property type="protein sequence ID" value="PSB22025.1"/>
    <property type="molecule type" value="Genomic_DNA"/>
</dbReference>
<dbReference type="CDD" id="cd00761">
    <property type="entry name" value="Glyco_tranf_GTA_type"/>
    <property type="match status" value="1"/>
</dbReference>
<name>A0A2T1DNJ2_9CYAN</name>
<sequence length="314" mass="35974">MPKVSIITPCYNCDRYIGKTIESVRSQTFADWEHIVVDDGSRDNSAQVVRSYLSGDPRLRLIQQSNQGVASARLSGVNASSKDSDYLLFLDADDCLDPEMLSVLAEYLNQHPKVGLAYCHYHYIDDSDAIIETPYFPRFAPSRFGVHELTDEEPITPFVSVFMPAVILPSISLIRRAIYDRTPGWDQAFGQPCEDTDLFLHIALHSQVHFVPQKLVRYRRHDHQSTTNSERYAQQQQKLYQKWRHLESLTAEQKALVKAAWRFRQGRVTPHKGLEAGTRHLKQGEVRQSLRFYGGALRRYAGSFLPELMKEADS</sequence>
<protein>
    <submittedName>
        <fullName evidence="2">Glycosyltransferase family 2 protein</fullName>
    </submittedName>
</protein>
<dbReference type="GO" id="GO:0016740">
    <property type="term" value="F:transferase activity"/>
    <property type="evidence" value="ECO:0007669"/>
    <property type="project" value="UniProtKB-KW"/>
</dbReference>
<proteinExistence type="predicted"/>
<keyword evidence="2" id="KW-0808">Transferase</keyword>
<dbReference type="OrthoDB" id="396512at2"/>
<dbReference type="STRING" id="1920490.GCA_001895925_00750"/>
<reference evidence="2 3" key="1">
    <citation type="submission" date="2018-02" db="EMBL/GenBank/DDBJ databases">
        <authorList>
            <person name="Cohen D.B."/>
            <person name="Kent A.D."/>
        </authorList>
    </citation>
    <scope>NUCLEOTIDE SEQUENCE [LARGE SCALE GENOMIC DNA]</scope>
    <source>
        <strain evidence="2 3">ULC007</strain>
    </source>
</reference>
<gene>
    <name evidence="2" type="ORF">C7B65_01005</name>
</gene>